<gene>
    <name evidence="2" type="ORF">FYJ91_12320</name>
</gene>
<dbReference type="RefSeq" id="WP_149522580.1">
    <property type="nucleotide sequence ID" value="NZ_VTOU01000003.1"/>
</dbReference>
<sequence>MSYARAVPQPRQDPGIATAEDGVVLLDGPDGLAITLTPSAAARTGQNLIDAAARAAEQRPVPPEDAPAGLRDA</sequence>
<comment type="caution">
    <text evidence="2">The sequence shown here is derived from an EMBL/GenBank/DDBJ whole genome shotgun (WGS) entry which is preliminary data.</text>
</comment>
<dbReference type="Proteomes" id="UP000322077">
    <property type="component" value="Unassembled WGS sequence"/>
</dbReference>
<name>A0A5D9C212_9SPHN</name>
<organism evidence="2 3">
    <name type="scientific">Sphingomonas montanisoli</name>
    <dbReference type="NCBI Taxonomy" id="2606412"/>
    <lineage>
        <taxon>Bacteria</taxon>
        <taxon>Pseudomonadati</taxon>
        <taxon>Pseudomonadota</taxon>
        <taxon>Alphaproteobacteria</taxon>
        <taxon>Sphingomonadales</taxon>
        <taxon>Sphingomonadaceae</taxon>
        <taxon>Sphingomonas</taxon>
    </lineage>
</organism>
<keyword evidence="3" id="KW-1185">Reference proteome</keyword>
<evidence type="ECO:0000313" key="2">
    <source>
        <dbReference type="EMBL" id="TZG25774.1"/>
    </source>
</evidence>
<accession>A0A5D9C212</accession>
<reference evidence="2 3" key="1">
    <citation type="submission" date="2019-08" db="EMBL/GenBank/DDBJ databases">
        <authorList>
            <person name="Wang G."/>
            <person name="Xu Z."/>
        </authorList>
    </citation>
    <scope>NUCLEOTIDE SEQUENCE [LARGE SCALE GENOMIC DNA]</scope>
    <source>
        <strain evidence="2 3">ZX</strain>
    </source>
</reference>
<protein>
    <submittedName>
        <fullName evidence="2">Uncharacterized protein</fullName>
    </submittedName>
</protein>
<proteinExistence type="predicted"/>
<dbReference type="EMBL" id="VTOU01000003">
    <property type="protein sequence ID" value="TZG25774.1"/>
    <property type="molecule type" value="Genomic_DNA"/>
</dbReference>
<evidence type="ECO:0000256" key="1">
    <source>
        <dbReference type="SAM" id="MobiDB-lite"/>
    </source>
</evidence>
<dbReference type="AlphaFoldDB" id="A0A5D9C212"/>
<feature type="region of interest" description="Disordered" evidence="1">
    <location>
        <begin position="53"/>
        <end position="73"/>
    </location>
</feature>
<evidence type="ECO:0000313" key="3">
    <source>
        <dbReference type="Proteomes" id="UP000322077"/>
    </source>
</evidence>